<feature type="domain" description="DDE Tnp4" evidence="8">
    <location>
        <begin position="21"/>
        <end position="173"/>
    </location>
</feature>
<dbReference type="GO" id="GO:0004518">
    <property type="term" value="F:nuclease activity"/>
    <property type="evidence" value="ECO:0007669"/>
    <property type="project" value="UniProtKB-KW"/>
</dbReference>
<evidence type="ECO:0000313" key="9">
    <source>
        <dbReference type="EMBL" id="CAH1974841.1"/>
    </source>
</evidence>
<gene>
    <name evidence="9" type="ORF">ACAOBT_LOCUS11307</name>
</gene>
<accession>A0A9P0PCY2</accession>
<keyword evidence="7" id="KW-0539">Nucleus</keyword>
<keyword evidence="10" id="KW-1185">Reference proteome</keyword>
<dbReference type="PANTHER" id="PTHR22930">
    <property type="match status" value="1"/>
</dbReference>
<keyword evidence="6" id="KW-0378">Hydrolase</keyword>
<dbReference type="PANTHER" id="PTHR22930:SF289">
    <property type="entry name" value="DDE TNP4 DOMAIN-CONTAINING PROTEIN-RELATED"/>
    <property type="match status" value="1"/>
</dbReference>
<evidence type="ECO:0000256" key="6">
    <source>
        <dbReference type="ARBA" id="ARBA00022801"/>
    </source>
</evidence>
<dbReference type="Proteomes" id="UP001152888">
    <property type="component" value="Unassembled WGS sequence"/>
</dbReference>
<comment type="similarity">
    <text evidence="3">Belongs to the HARBI1 family.</text>
</comment>
<organism evidence="9 10">
    <name type="scientific">Acanthoscelides obtectus</name>
    <name type="common">Bean weevil</name>
    <name type="synonym">Bruchus obtectus</name>
    <dbReference type="NCBI Taxonomy" id="200917"/>
    <lineage>
        <taxon>Eukaryota</taxon>
        <taxon>Metazoa</taxon>
        <taxon>Ecdysozoa</taxon>
        <taxon>Arthropoda</taxon>
        <taxon>Hexapoda</taxon>
        <taxon>Insecta</taxon>
        <taxon>Pterygota</taxon>
        <taxon>Neoptera</taxon>
        <taxon>Endopterygota</taxon>
        <taxon>Coleoptera</taxon>
        <taxon>Polyphaga</taxon>
        <taxon>Cucujiformia</taxon>
        <taxon>Chrysomeloidea</taxon>
        <taxon>Chrysomelidae</taxon>
        <taxon>Bruchinae</taxon>
        <taxon>Bruchini</taxon>
        <taxon>Acanthoscelides</taxon>
    </lineage>
</organism>
<comment type="caution">
    <text evidence="9">The sequence shown here is derived from an EMBL/GenBank/DDBJ whole genome shotgun (WGS) entry which is preliminary data.</text>
</comment>
<dbReference type="OrthoDB" id="6740069at2759"/>
<dbReference type="GO" id="GO:0005634">
    <property type="term" value="C:nucleus"/>
    <property type="evidence" value="ECO:0007669"/>
    <property type="project" value="UniProtKB-SubCell"/>
</dbReference>
<protein>
    <recommendedName>
        <fullName evidence="8">DDE Tnp4 domain-containing protein</fullName>
    </recommendedName>
</protein>
<keyword evidence="4" id="KW-0540">Nuclease</keyword>
<evidence type="ECO:0000256" key="7">
    <source>
        <dbReference type="ARBA" id="ARBA00023242"/>
    </source>
</evidence>
<sequence>METTAAEFYRLARFPRVIGTIDCTLIKMDSPGGTDAEIYRTRKQFFGMNVQTVSDATLKIRDIVARWPGSSYDETIFNNSSLKQRFEAGLFKDYLLIGDCCSGYHLRPYLMTKLQDINVEAENLYNESIIRTRNVVERQYGVRKRRFPILILGMRLDLHTIMAIIVATDVLHNIAIEENEAIPEEWIDHSEDEEINEQGNVGYDNRSGQVVRQMLINEYFANL</sequence>
<name>A0A9P0PCY2_ACAOB</name>
<comment type="cofactor">
    <cofactor evidence="1">
        <name>a divalent metal cation</name>
        <dbReference type="ChEBI" id="CHEBI:60240"/>
    </cofactor>
</comment>
<dbReference type="EMBL" id="CAKOFQ010006830">
    <property type="protein sequence ID" value="CAH1974841.1"/>
    <property type="molecule type" value="Genomic_DNA"/>
</dbReference>
<dbReference type="InterPro" id="IPR027806">
    <property type="entry name" value="HARBI1_dom"/>
</dbReference>
<dbReference type="InterPro" id="IPR045249">
    <property type="entry name" value="HARBI1-like"/>
</dbReference>
<dbReference type="GO" id="GO:0016787">
    <property type="term" value="F:hydrolase activity"/>
    <property type="evidence" value="ECO:0007669"/>
    <property type="project" value="UniProtKB-KW"/>
</dbReference>
<reference evidence="9" key="1">
    <citation type="submission" date="2022-03" db="EMBL/GenBank/DDBJ databases">
        <authorList>
            <person name="Sayadi A."/>
        </authorList>
    </citation>
    <scope>NUCLEOTIDE SEQUENCE</scope>
</reference>
<evidence type="ECO:0000256" key="5">
    <source>
        <dbReference type="ARBA" id="ARBA00022723"/>
    </source>
</evidence>
<dbReference type="GO" id="GO:0046872">
    <property type="term" value="F:metal ion binding"/>
    <property type="evidence" value="ECO:0007669"/>
    <property type="project" value="UniProtKB-KW"/>
</dbReference>
<dbReference type="AlphaFoldDB" id="A0A9P0PCY2"/>
<dbReference type="Pfam" id="PF13359">
    <property type="entry name" value="DDE_Tnp_4"/>
    <property type="match status" value="1"/>
</dbReference>
<evidence type="ECO:0000256" key="4">
    <source>
        <dbReference type="ARBA" id="ARBA00022722"/>
    </source>
</evidence>
<evidence type="ECO:0000256" key="3">
    <source>
        <dbReference type="ARBA" id="ARBA00006958"/>
    </source>
</evidence>
<evidence type="ECO:0000313" key="10">
    <source>
        <dbReference type="Proteomes" id="UP001152888"/>
    </source>
</evidence>
<keyword evidence="5" id="KW-0479">Metal-binding</keyword>
<evidence type="ECO:0000259" key="8">
    <source>
        <dbReference type="Pfam" id="PF13359"/>
    </source>
</evidence>
<evidence type="ECO:0000256" key="2">
    <source>
        <dbReference type="ARBA" id="ARBA00004123"/>
    </source>
</evidence>
<proteinExistence type="inferred from homology"/>
<evidence type="ECO:0000256" key="1">
    <source>
        <dbReference type="ARBA" id="ARBA00001968"/>
    </source>
</evidence>
<comment type="subcellular location">
    <subcellularLocation>
        <location evidence="2">Nucleus</location>
    </subcellularLocation>
</comment>